<keyword evidence="2" id="KW-1185">Reference proteome</keyword>
<gene>
    <name evidence="1" type="ORF">POPTR_015G040000</name>
</gene>
<proteinExistence type="predicted"/>
<evidence type="ECO:0000313" key="1">
    <source>
        <dbReference type="EMBL" id="PNT00301.1"/>
    </source>
</evidence>
<protein>
    <submittedName>
        <fullName evidence="1">Uncharacterized protein</fullName>
    </submittedName>
</protein>
<dbReference type="EMBL" id="CM009304">
    <property type="protein sequence ID" value="PNT00301.1"/>
    <property type="molecule type" value="Genomic_DNA"/>
</dbReference>
<dbReference type="InParanoid" id="A0A2K1XHP8"/>
<sequence>MKMLHLGPPKHLILYCSCCQSHTVQVRSFCCTYLSSFLMHILCKEVSSDCKILEVSIVRGGVGEIGSLVVKKKMAHGMGLVMLVKQGWRFSPRKSLHLNPW</sequence>
<accession>A0A2K1XHP8</accession>
<reference evidence="1 2" key="1">
    <citation type="journal article" date="2006" name="Science">
        <title>The genome of black cottonwood, Populus trichocarpa (Torr. &amp; Gray).</title>
        <authorList>
            <person name="Tuskan G.A."/>
            <person name="Difazio S."/>
            <person name="Jansson S."/>
            <person name="Bohlmann J."/>
            <person name="Grigoriev I."/>
            <person name="Hellsten U."/>
            <person name="Putnam N."/>
            <person name="Ralph S."/>
            <person name="Rombauts S."/>
            <person name="Salamov A."/>
            <person name="Schein J."/>
            <person name="Sterck L."/>
            <person name="Aerts A."/>
            <person name="Bhalerao R.R."/>
            <person name="Bhalerao R.P."/>
            <person name="Blaudez D."/>
            <person name="Boerjan W."/>
            <person name="Brun A."/>
            <person name="Brunner A."/>
            <person name="Busov V."/>
            <person name="Campbell M."/>
            <person name="Carlson J."/>
            <person name="Chalot M."/>
            <person name="Chapman J."/>
            <person name="Chen G.L."/>
            <person name="Cooper D."/>
            <person name="Coutinho P.M."/>
            <person name="Couturier J."/>
            <person name="Covert S."/>
            <person name="Cronk Q."/>
            <person name="Cunningham R."/>
            <person name="Davis J."/>
            <person name="Degroeve S."/>
            <person name="Dejardin A."/>
            <person name="Depamphilis C."/>
            <person name="Detter J."/>
            <person name="Dirks B."/>
            <person name="Dubchak I."/>
            <person name="Duplessis S."/>
            <person name="Ehlting J."/>
            <person name="Ellis B."/>
            <person name="Gendler K."/>
            <person name="Goodstein D."/>
            <person name="Gribskov M."/>
            <person name="Grimwood J."/>
            <person name="Groover A."/>
            <person name="Gunter L."/>
            <person name="Hamberger B."/>
            <person name="Heinze B."/>
            <person name="Helariutta Y."/>
            <person name="Henrissat B."/>
            <person name="Holligan D."/>
            <person name="Holt R."/>
            <person name="Huang W."/>
            <person name="Islam-Faridi N."/>
            <person name="Jones S."/>
            <person name="Jones-Rhoades M."/>
            <person name="Jorgensen R."/>
            <person name="Joshi C."/>
            <person name="Kangasjarvi J."/>
            <person name="Karlsson J."/>
            <person name="Kelleher C."/>
            <person name="Kirkpatrick R."/>
            <person name="Kirst M."/>
            <person name="Kohler A."/>
            <person name="Kalluri U."/>
            <person name="Larimer F."/>
            <person name="Leebens-Mack J."/>
            <person name="Leple J.C."/>
            <person name="Locascio P."/>
            <person name="Lou Y."/>
            <person name="Lucas S."/>
            <person name="Martin F."/>
            <person name="Montanini B."/>
            <person name="Napoli C."/>
            <person name="Nelson D.R."/>
            <person name="Nelson C."/>
            <person name="Nieminen K."/>
            <person name="Nilsson O."/>
            <person name="Pereda V."/>
            <person name="Peter G."/>
            <person name="Philippe R."/>
            <person name="Pilate G."/>
            <person name="Poliakov A."/>
            <person name="Razumovskaya J."/>
            <person name="Richardson P."/>
            <person name="Rinaldi C."/>
            <person name="Ritland K."/>
            <person name="Rouze P."/>
            <person name="Ryaboy D."/>
            <person name="Schmutz J."/>
            <person name="Schrader J."/>
            <person name="Segerman B."/>
            <person name="Shin H."/>
            <person name="Siddiqui A."/>
            <person name="Sterky F."/>
            <person name="Terry A."/>
            <person name="Tsai C.J."/>
            <person name="Uberbacher E."/>
            <person name="Unneberg P."/>
            <person name="Vahala J."/>
            <person name="Wall K."/>
            <person name="Wessler S."/>
            <person name="Yang G."/>
            <person name="Yin T."/>
            <person name="Douglas C."/>
            <person name="Marra M."/>
            <person name="Sandberg G."/>
            <person name="Van de Peer Y."/>
            <person name="Rokhsar D."/>
        </authorList>
    </citation>
    <scope>NUCLEOTIDE SEQUENCE [LARGE SCALE GENOMIC DNA]</scope>
    <source>
        <strain evidence="2">cv. Nisqually</strain>
    </source>
</reference>
<evidence type="ECO:0000313" key="2">
    <source>
        <dbReference type="Proteomes" id="UP000006729"/>
    </source>
</evidence>
<dbReference type="Proteomes" id="UP000006729">
    <property type="component" value="Chromosome 15"/>
</dbReference>
<dbReference type="AlphaFoldDB" id="A0A2K1XHP8"/>
<name>A0A2K1XHP8_POPTR</name>
<organism evidence="1 2">
    <name type="scientific">Populus trichocarpa</name>
    <name type="common">Western balsam poplar</name>
    <name type="synonym">Populus balsamifera subsp. trichocarpa</name>
    <dbReference type="NCBI Taxonomy" id="3694"/>
    <lineage>
        <taxon>Eukaryota</taxon>
        <taxon>Viridiplantae</taxon>
        <taxon>Streptophyta</taxon>
        <taxon>Embryophyta</taxon>
        <taxon>Tracheophyta</taxon>
        <taxon>Spermatophyta</taxon>
        <taxon>Magnoliopsida</taxon>
        <taxon>eudicotyledons</taxon>
        <taxon>Gunneridae</taxon>
        <taxon>Pentapetalae</taxon>
        <taxon>rosids</taxon>
        <taxon>fabids</taxon>
        <taxon>Malpighiales</taxon>
        <taxon>Salicaceae</taxon>
        <taxon>Saliceae</taxon>
        <taxon>Populus</taxon>
    </lineage>
</organism>